<gene>
    <name evidence="1" type="ORF">PHYPSEUDO_012850</name>
</gene>
<reference evidence="1" key="1">
    <citation type="submission" date="2021-02" db="EMBL/GenBank/DDBJ databases">
        <authorList>
            <person name="Palmer J.M."/>
        </authorList>
    </citation>
    <scope>NUCLEOTIDE SEQUENCE</scope>
    <source>
        <strain evidence="1">SCRP734</strain>
    </source>
</reference>
<name>A0A8T1VAZ8_9STRA</name>
<dbReference type="Proteomes" id="UP000694044">
    <property type="component" value="Unassembled WGS sequence"/>
</dbReference>
<comment type="caution">
    <text evidence="1">The sequence shown here is derived from an EMBL/GenBank/DDBJ whole genome shotgun (WGS) entry which is preliminary data.</text>
</comment>
<protein>
    <submittedName>
        <fullName evidence="1">Uncharacterized protein</fullName>
    </submittedName>
</protein>
<proteinExistence type="predicted"/>
<dbReference type="EMBL" id="JAGDFM010000632">
    <property type="protein sequence ID" value="KAG7376724.1"/>
    <property type="molecule type" value="Genomic_DNA"/>
</dbReference>
<accession>A0A8T1VAZ8</accession>
<evidence type="ECO:0000313" key="1">
    <source>
        <dbReference type="EMBL" id="KAG7376724.1"/>
    </source>
</evidence>
<evidence type="ECO:0000313" key="2">
    <source>
        <dbReference type="Proteomes" id="UP000694044"/>
    </source>
</evidence>
<keyword evidence="2" id="KW-1185">Reference proteome</keyword>
<dbReference type="AlphaFoldDB" id="A0A8T1VAZ8"/>
<organism evidence="1 2">
    <name type="scientific">Phytophthora pseudosyringae</name>
    <dbReference type="NCBI Taxonomy" id="221518"/>
    <lineage>
        <taxon>Eukaryota</taxon>
        <taxon>Sar</taxon>
        <taxon>Stramenopiles</taxon>
        <taxon>Oomycota</taxon>
        <taxon>Peronosporomycetes</taxon>
        <taxon>Peronosporales</taxon>
        <taxon>Peronosporaceae</taxon>
        <taxon>Phytophthora</taxon>
    </lineage>
</organism>
<sequence>MARVFALAQKGAGITDDQVTKLAKMVADTKKVSDEEYTDDELAKLSKAFAAAQKKAALSDDQVANLV</sequence>